<comment type="similarity">
    <text evidence="1 9 10">Belongs to the class-I aminoacyl-tRNA synthetase family.</text>
</comment>
<evidence type="ECO:0000256" key="9">
    <source>
        <dbReference type="HAMAP-Rule" id="MF_00140"/>
    </source>
</evidence>
<feature type="binding site" evidence="9">
    <location>
        <begin position="195"/>
        <end position="199"/>
    </location>
    <ligand>
        <name>ATP</name>
        <dbReference type="ChEBI" id="CHEBI:30616"/>
    </ligand>
</feature>
<dbReference type="FunFam" id="3.40.50.620:FF:000024">
    <property type="entry name" value="Tryptophan--tRNA ligase"/>
    <property type="match status" value="1"/>
</dbReference>
<keyword evidence="7 9" id="KW-0030">Aminoacyl-tRNA synthetase</keyword>
<dbReference type="Gene3D" id="1.10.240.10">
    <property type="entry name" value="Tyrosyl-Transfer RNA Synthetase"/>
    <property type="match status" value="1"/>
</dbReference>
<evidence type="ECO:0000256" key="5">
    <source>
        <dbReference type="ARBA" id="ARBA00022840"/>
    </source>
</evidence>
<keyword evidence="5 9" id="KW-0067">ATP-binding</keyword>
<feature type="binding site" evidence="9">
    <location>
        <begin position="19"/>
        <end position="20"/>
    </location>
    <ligand>
        <name>ATP</name>
        <dbReference type="ChEBI" id="CHEBI:30616"/>
    </ligand>
</feature>
<evidence type="ECO:0000256" key="7">
    <source>
        <dbReference type="ARBA" id="ARBA00023146"/>
    </source>
</evidence>
<gene>
    <name evidence="9 11" type="primary">trpS</name>
    <name evidence="11" type="ORF">FJU30_21460</name>
</gene>
<dbReference type="InterPro" id="IPR002305">
    <property type="entry name" value="aa-tRNA-synth_Ic"/>
</dbReference>
<accession>A0A5J5FTA3</accession>
<proteinExistence type="inferred from homology"/>
<dbReference type="GO" id="GO:0005829">
    <property type="term" value="C:cytosol"/>
    <property type="evidence" value="ECO:0007669"/>
    <property type="project" value="TreeGrafter"/>
</dbReference>
<dbReference type="InterPro" id="IPR024109">
    <property type="entry name" value="Trp-tRNA-ligase_bac-type"/>
</dbReference>
<dbReference type="GO" id="GO:0006436">
    <property type="term" value="P:tryptophanyl-tRNA aminoacylation"/>
    <property type="evidence" value="ECO:0007669"/>
    <property type="project" value="UniProtKB-UniRule"/>
</dbReference>
<dbReference type="Gene3D" id="3.40.50.620">
    <property type="entry name" value="HUPs"/>
    <property type="match status" value="1"/>
</dbReference>
<dbReference type="CDD" id="cd00806">
    <property type="entry name" value="TrpRS_core"/>
    <property type="match status" value="1"/>
</dbReference>
<feature type="binding site" evidence="9">
    <location>
        <position position="135"/>
    </location>
    <ligand>
        <name>L-tryptophan</name>
        <dbReference type="ChEBI" id="CHEBI:57912"/>
    </ligand>
</feature>
<dbReference type="RefSeq" id="WP_150437021.1">
    <property type="nucleotide sequence ID" value="NZ_VYKJ01000014.1"/>
</dbReference>
<dbReference type="InterPro" id="IPR002306">
    <property type="entry name" value="Trp-tRNA-ligase"/>
</dbReference>
<keyword evidence="3 9" id="KW-0436">Ligase</keyword>
<keyword evidence="2 9" id="KW-0963">Cytoplasm</keyword>
<feature type="short sequence motif" description="'HIGH' region" evidence="9">
    <location>
        <begin position="12"/>
        <end position="20"/>
    </location>
</feature>
<dbReference type="AlphaFoldDB" id="A0A5J5FTA3"/>
<dbReference type="NCBIfam" id="TIGR00233">
    <property type="entry name" value="trpS"/>
    <property type="match status" value="1"/>
</dbReference>
<dbReference type="InterPro" id="IPR050203">
    <property type="entry name" value="Trp-tRNA_synthetase"/>
</dbReference>
<dbReference type="InterPro" id="IPR014729">
    <property type="entry name" value="Rossmann-like_a/b/a_fold"/>
</dbReference>
<dbReference type="OrthoDB" id="9801042at2"/>
<dbReference type="HAMAP" id="MF_00140_B">
    <property type="entry name" value="Trp_tRNA_synth_B"/>
    <property type="match status" value="1"/>
</dbReference>
<comment type="subcellular location">
    <subcellularLocation>
        <location evidence="9">Cytoplasm</location>
    </subcellularLocation>
</comment>
<dbReference type="InterPro" id="IPR001412">
    <property type="entry name" value="aa-tRNA-synth_I_CS"/>
</dbReference>
<keyword evidence="6 9" id="KW-0648">Protein biosynthesis</keyword>
<evidence type="ECO:0000256" key="6">
    <source>
        <dbReference type="ARBA" id="ARBA00022917"/>
    </source>
</evidence>
<dbReference type="PRINTS" id="PR01039">
    <property type="entry name" value="TRNASYNTHTRP"/>
</dbReference>
<keyword evidence="4 9" id="KW-0547">Nucleotide-binding</keyword>
<comment type="catalytic activity">
    <reaction evidence="8 9">
        <text>tRNA(Trp) + L-tryptophan + ATP = L-tryptophyl-tRNA(Trp) + AMP + diphosphate + H(+)</text>
        <dbReference type="Rhea" id="RHEA:24080"/>
        <dbReference type="Rhea" id="RHEA-COMP:9671"/>
        <dbReference type="Rhea" id="RHEA-COMP:9705"/>
        <dbReference type="ChEBI" id="CHEBI:15378"/>
        <dbReference type="ChEBI" id="CHEBI:30616"/>
        <dbReference type="ChEBI" id="CHEBI:33019"/>
        <dbReference type="ChEBI" id="CHEBI:57912"/>
        <dbReference type="ChEBI" id="CHEBI:78442"/>
        <dbReference type="ChEBI" id="CHEBI:78535"/>
        <dbReference type="ChEBI" id="CHEBI:456215"/>
        <dbReference type="EC" id="6.1.1.2"/>
    </reaction>
</comment>
<name>A0A5J5FTA3_9GAMM</name>
<feature type="binding site" evidence="9">
    <location>
        <position position="186"/>
    </location>
    <ligand>
        <name>ATP</name>
        <dbReference type="ChEBI" id="CHEBI:30616"/>
    </ligand>
</feature>
<evidence type="ECO:0000256" key="1">
    <source>
        <dbReference type="ARBA" id="ARBA00005594"/>
    </source>
</evidence>
<feature type="short sequence motif" description="'KMSKS' region" evidence="9">
    <location>
        <begin position="195"/>
        <end position="199"/>
    </location>
</feature>
<dbReference type="PANTHER" id="PTHR43766">
    <property type="entry name" value="TRYPTOPHAN--TRNA LIGASE, MITOCHONDRIAL"/>
    <property type="match status" value="1"/>
</dbReference>
<dbReference type="SUPFAM" id="SSF52374">
    <property type="entry name" value="Nucleotidylyl transferase"/>
    <property type="match status" value="1"/>
</dbReference>
<dbReference type="FunFam" id="1.10.240.10:FF:000002">
    <property type="entry name" value="Tryptophan--tRNA ligase"/>
    <property type="match status" value="1"/>
</dbReference>
<dbReference type="PROSITE" id="PS00178">
    <property type="entry name" value="AA_TRNA_LIGASE_I"/>
    <property type="match status" value="1"/>
</dbReference>
<evidence type="ECO:0000313" key="11">
    <source>
        <dbReference type="EMBL" id="KAA8996364.1"/>
    </source>
</evidence>
<organism evidence="11 12">
    <name type="scientific">Affinibrenneria salicis</name>
    <dbReference type="NCBI Taxonomy" id="2590031"/>
    <lineage>
        <taxon>Bacteria</taxon>
        <taxon>Pseudomonadati</taxon>
        <taxon>Pseudomonadota</taxon>
        <taxon>Gammaproteobacteria</taxon>
        <taxon>Enterobacterales</taxon>
        <taxon>Pectobacteriaceae</taxon>
        <taxon>Affinibrenneria</taxon>
    </lineage>
</organism>
<dbReference type="EMBL" id="VYKJ01000014">
    <property type="protein sequence ID" value="KAA8996364.1"/>
    <property type="molecule type" value="Genomic_DNA"/>
</dbReference>
<dbReference type="Pfam" id="PF00579">
    <property type="entry name" value="tRNA-synt_1b"/>
    <property type="match status" value="1"/>
</dbReference>
<evidence type="ECO:0000256" key="2">
    <source>
        <dbReference type="ARBA" id="ARBA00022490"/>
    </source>
</evidence>
<dbReference type="Proteomes" id="UP000335415">
    <property type="component" value="Unassembled WGS sequence"/>
</dbReference>
<dbReference type="EC" id="6.1.1.2" evidence="9"/>
<dbReference type="GO" id="GO:0005524">
    <property type="term" value="F:ATP binding"/>
    <property type="evidence" value="ECO:0007669"/>
    <property type="project" value="UniProtKB-UniRule"/>
</dbReference>
<protein>
    <recommendedName>
        <fullName evidence="9">Tryptophan--tRNA ligase</fullName>
        <ecNumber evidence="9">6.1.1.2</ecNumber>
    </recommendedName>
    <alternativeName>
        <fullName evidence="9">Tryptophanyl-tRNA synthetase</fullName>
        <shortName evidence="9">TrpRS</shortName>
    </alternativeName>
</protein>
<evidence type="ECO:0000256" key="10">
    <source>
        <dbReference type="RuleBase" id="RU363036"/>
    </source>
</evidence>
<evidence type="ECO:0000256" key="8">
    <source>
        <dbReference type="ARBA" id="ARBA00049929"/>
    </source>
</evidence>
<keyword evidence="12" id="KW-1185">Reference proteome</keyword>
<dbReference type="GO" id="GO:0004830">
    <property type="term" value="F:tryptophan-tRNA ligase activity"/>
    <property type="evidence" value="ECO:0007669"/>
    <property type="project" value="UniProtKB-UniRule"/>
</dbReference>
<feature type="binding site" evidence="9">
    <location>
        <begin position="147"/>
        <end position="149"/>
    </location>
    <ligand>
        <name>ATP</name>
        <dbReference type="ChEBI" id="CHEBI:30616"/>
    </ligand>
</feature>
<evidence type="ECO:0000256" key="3">
    <source>
        <dbReference type="ARBA" id="ARBA00022598"/>
    </source>
</evidence>
<reference evidence="11 12" key="1">
    <citation type="submission" date="2019-09" db="EMBL/GenBank/DDBJ databases">
        <authorList>
            <person name="Li Y."/>
        </authorList>
    </citation>
    <scope>NUCLEOTIDE SEQUENCE [LARGE SCALE GENOMIC DNA]</scope>
    <source>
        <strain evidence="11 12">L3-3HA</strain>
    </source>
</reference>
<comment type="caution">
    <text evidence="11">The sequence shown here is derived from an EMBL/GenBank/DDBJ whole genome shotgun (WGS) entry which is preliminary data.</text>
</comment>
<evidence type="ECO:0000313" key="12">
    <source>
        <dbReference type="Proteomes" id="UP000335415"/>
    </source>
</evidence>
<evidence type="ECO:0000256" key="4">
    <source>
        <dbReference type="ARBA" id="ARBA00022741"/>
    </source>
</evidence>
<dbReference type="PANTHER" id="PTHR43766:SF1">
    <property type="entry name" value="TRYPTOPHAN--TRNA LIGASE, MITOCHONDRIAL"/>
    <property type="match status" value="1"/>
</dbReference>
<comment type="function">
    <text evidence="9">Catalyzes the attachment of tryptophan to tRNA(Trp).</text>
</comment>
<comment type="subunit">
    <text evidence="9">Homodimer.</text>
</comment>
<sequence>MSKPIVFSGAQPSGELTIGNYMGALRQWVNMQDDYDCIYCIVDLHAITVRQDAQQLRKATLDTLALYLACGIDPQKSTIFVQSHVPEHTQLSWALNCYTYFGELSRMTQFKDKSARYAENINAGLFGYPVLMAADILLYQTNQVPVGEDQKQHLEISRDIAQRFNTLYGDIFQVPEPFIPTTGARVMSLLEPTKKMSKSDDNRNNVIGLLEEPKSVVKKIKRAVTDSDEPPVVRYDVVNKAGVSNLLDILSGVTGKPVSVLEQEFAGQMYGHLKGAVAEAVAGMLGELQERYYHFRNNEALLQQIMRDGAEKARARAQKTLKQVYDAIGFVAQP</sequence>
<feature type="binding site" evidence="9">
    <location>
        <begin position="11"/>
        <end position="13"/>
    </location>
    <ligand>
        <name>ATP</name>
        <dbReference type="ChEBI" id="CHEBI:30616"/>
    </ligand>
</feature>